<evidence type="ECO:0000313" key="2">
    <source>
        <dbReference type="Proteomes" id="UP000028990"/>
    </source>
</evidence>
<dbReference type="AlphaFoldDB" id="A0A091CSG7"/>
<dbReference type="EMBL" id="KN124093">
    <property type="protein sequence ID" value="KFO22269.1"/>
    <property type="molecule type" value="Genomic_DNA"/>
</dbReference>
<sequence>MAEGLAEAACAVGVCVDQGTLWGPREGSVYSELGPARYQASANLAGPLVGCSCDFGPSLLILAPSGLPPSAPDKEASGTFLSPNCCLSKKPGSLGTCLLGSPHQQQECLCSMPPNWPRNCLAPQSTDSCLSAPHCCPHGDTVMSRVVSAVQLPVGSSRRPQRVHSRLSPERVHSSAICFPRVSQADVPQQHNRTLM</sequence>
<organism evidence="1 2">
    <name type="scientific">Fukomys damarensis</name>
    <name type="common">Damaraland mole rat</name>
    <name type="synonym">Cryptomys damarensis</name>
    <dbReference type="NCBI Taxonomy" id="885580"/>
    <lineage>
        <taxon>Eukaryota</taxon>
        <taxon>Metazoa</taxon>
        <taxon>Chordata</taxon>
        <taxon>Craniata</taxon>
        <taxon>Vertebrata</taxon>
        <taxon>Euteleostomi</taxon>
        <taxon>Mammalia</taxon>
        <taxon>Eutheria</taxon>
        <taxon>Euarchontoglires</taxon>
        <taxon>Glires</taxon>
        <taxon>Rodentia</taxon>
        <taxon>Hystricomorpha</taxon>
        <taxon>Bathyergidae</taxon>
        <taxon>Fukomys</taxon>
    </lineage>
</organism>
<dbReference type="Proteomes" id="UP000028990">
    <property type="component" value="Unassembled WGS sequence"/>
</dbReference>
<accession>A0A091CSG7</accession>
<protein>
    <submittedName>
        <fullName evidence="1">Uncharacterized protein</fullName>
    </submittedName>
</protein>
<keyword evidence="2" id="KW-1185">Reference proteome</keyword>
<gene>
    <name evidence="1" type="ORF">H920_16295</name>
</gene>
<reference evidence="1 2" key="1">
    <citation type="submission" date="2013-11" db="EMBL/GenBank/DDBJ databases">
        <title>The Damaraland mole rat (Fukomys damarensis) genome and evolution of African mole rats.</title>
        <authorList>
            <person name="Gladyshev V.N."/>
            <person name="Fang X."/>
        </authorList>
    </citation>
    <scope>NUCLEOTIDE SEQUENCE [LARGE SCALE GENOMIC DNA]</scope>
    <source>
        <tissue evidence="1">Liver</tissue>
    </source>
</reference>
<name>A0A091CSG7_FUKDA</name>
<proteinExistence type="predicted"/>
<evidence type="ECO:0000313" key="1">
    <source>
        <dbReference type="EMBL" id="KFO22269.1"/>
    </source>
</evidence>